<proteinExistence type="predicted"/>
<comment type="caution">
    <text evidence="1">The sequence shown here is derived from an EMBL/GenBank/DDBJ whole genome shotgun (WGS) entry which is preliminary data.</text>
</comment>
<accession>A0ACC2TXH9</accession>
<gene>
    <name evidence="1" type="ORF">DSO57_1036484</name>
</gene>
<name>A0ACC2TXH9_9FUNG</name>
<sequence>MSHGKKSFSTSQPNSTLKDDQERDNLSERIFSSISNLASGLANPASLQNAASFGDKASSSQNIELNEAGKEFSLVANELIPSSSKINLASESFSTTLATDFEAQESDNNLSEFLHLGSLPEILEGDIDTYAISHEEKLRQYRDSVKNKSHEAEASIDKEYGYFDGKFMSSHEIIESLNNKQPRARSNPTYLADVLEEDFFKDGRDVIQLLSEPAHLEEFAEELLHSSHLLSQEESEFLELISKKYGFQENTPEDDIINYLEGSEYLEDVYGLPELHSARDRAFSSHSIPMQDKQKALDRLVLLKNHMATPTDP</sequence>
<evidence type="ECO:0000313" key="1">
    <source>
        <dbReference type="EMBL" id="KAJ9079327.1"/>
    </source>
</evidence>
<keyword evidence="2" id="KW-1185">Reference proteome</keyword>
<protein>
    <submittedName>
        <fullName evidence="1">Uncharacterized protein</fullName>
    </submittedName>
</protein>
<dbReference type="Proteomes" id="UP001165960">
    <property type="component" value="Unassembled WGS sequence"/>
</dbReference>
<evidence type="ECO:0000313" key="2">
    <source>
        <dbReference type="Proteomes" id="UP001165960"/>
    </source>
</evidence>
<organism evidence="1 2">
    <name type="scientific">Entomophthora muscae</name>
    <dbReference type="NCBI Taxonomy" id="34485"/>
    <lineage>
        <taxon>Eukaryota</taxon>
        <taxon>Fungi</taxon>
        <taxon>Fungi incertae sedis</taxon>
        <taxon>Zoopagomycota</taxon>
        <taxon>Entomophthoromycotina</taxon>
        <taxon>Entomophthoromycetes</taxon>
        <taxon>Entomophthorales</taxon>
        <taxon>Entomophthoraceae</taxon>
        <taxon>Entomophthora</taxon>
    </lineage>
</organism>
<dbReference type="EMBL" id="QTSX02001773">
    <property type="protein sequence ID" value="KAJ9079327.1"/>
    <property type="molecule type" value="Genomic_DNA"/>
</dbReference>
<reference evidence="1" key="1">
    <citation type="submission" date="2022-04" db="EMBL/GenBank/DDBJ databases">
        <title>Genome of the entomopathogenic fungus Entomophthora muscae.</title>
        <authorList>
            <person name="Elya C."/>
            <person name="Lovett B.R."/>
            <person name="Lee E."/>
            <person name="Macias A.M."/>
            <person name="Hajek A.E."/>
            <person name="De Bivort B.L."/>
            <person name="Kasson M.T."/>
            <person name="De Fine Licht H.H."/>
            <person name="Stajich J.E."/>
        </authorList>
    </citation>
    <scope>NUCLEOTIDE SEQUENCE</scope>
    <source>
        <strain evidence="1">Berkeley</strain>
    </source>
</reference>